<accession>A0ABW3CTK3</accession>
<reference evidence="4" key="1">
    <citation type="journal article" date="2019" name="Int. J. Syst. Evol. Microbiol.">
        <title>The Global Catalogue of Microorganisms (GCM) 10K type strain sequencing project: providing services to taxonomists for standard genome sequencing and annotation.</title>
        <authorList>
            <consortium name="The Broad Institute Genomics Platform"/>
            <consortium name="The Broad Institute Genome Sequencing Center for Infectious Disease"/>
            <person name="Wu L."/>
            <person name="Ma J."/>
        </authorList>
    </citation>
    <scope>NUCLEOTIDE SEQUENCE [LARGE SCALE GENOMIC DNA]</scope>
    <source>
        <strain evidence="4">JCM 31696</strain>
    </source>
</reference>
<dbReference type="EMBL" id="JBHTIR010004392">
    <property type="protein sequence ID" value="MFD0857250.1"/>
    <property type="molecule type" value="Genomic_DNA"/>
</dbReference>
<keyword evidence="4" id="KW-1185">Reference proteome</keyword>
<sequence length="497" mass="54540">MEESEDNASRLAGAELAASLPERLNGLSDDELLAVAADARRVASWAQARELAAVTELHRRRLEAEENDDSDYRILDAHESVVQETSAALAITSESAARLIDLGDRLHVTLTGTRHALETGHIDKSKALVLDELTHGLDPELIERIEATVLPSADQRTTGQLRRRIRELIKRLAPEQLKQRKREAIQDRRLEVWDDEYSGTSGLSVFGLDPVRAHGTFNRITAAAHGIKADGDPRSLNQLRADLAQHLLSGHPLLEAIQHARACAVSADQLPVRQAAQQDVHAHSRAPATRTDRATAGTVIAEAARTSAGGEHALAARSAHSVVSAASAPSDEVSPAAELASDAIAGVIADMADRELTALRDHLKAAGRDRALAFRLARAAHDLHNRLSGLRESWCRAHDPHHGRALYRPSPSLRQAIEVRHITCVFPTCNRRSDRCDVDHTVPWGQGKSCRCNLAPLCRRHHRTKQTPGWRLVQPWPGLLIWVTPSGNWHITLPTRE</sequence>
<comment type="caution">
    <text evidence="3">The sequence shown here is derived from an EMBL/GenBank/DDBJ whole genome shotgun (WGS) entry which is preliminary data.</text>
</comment>
<gene>
    <name evidence="3" type="ORF">ACFQ07_33915</name>
</gene>
<feature type="domain" description="HNH nuclease" evidence="2">
    <location>
        <begin position="412"/>
        <end position="463"/>
    </location>
</feature>
<organism evidence="3 4">
    <name type="scientific">Actinomadura adrarensis</name>
    <dbReference type="NCBI Taxonomy" id="1819600"/>
    <lineage>
        <taxon>Bacteria</taxon>
        <taxon>Bacillati</taxon>
        <taxon>Actinomycetota</taxon>
        <taxon>Actinomycetes</taxon>
        <taxon>Streptosporangiales</taxon>
        <taxon>Thermomonosporaceae</taxon>
        <taxon>Actinomadura</taxon>
    </lineage>
</organism>
<proteinExistence type="predicted"/>
<feature type="compositionally biased region" description="Low complexity" evidence="1">
    <location>
        <begin position="285"/>
        <end position="295"/>
    </location>
</feature>
<dbReference type="Proteomes" id="UP001597083">
    <property type="component" value="Unassembled WGS sequence"/>
</dbReference>
<evidence type="ECO:0000259" key="2">
    <source>
        <dbReference type="SMART" id="SM00507"/>
    </source>
</evidence>
<evidence type="ECO:0000256" key="1">
    <source>
        <dbReference type="SAM" id="MobiDB-lite"/>
    </source>
</evidence>
<name>A0ABW3CTK3_9ACTN</name>
<dbReference type="InterPro" id="IPR003615">
    <property type="entry name" value="HNH_nuc"/>
</dbReference>
<evidence type="ECO:0000313" key="4">
    <source>
        <dbReference type="Proteomes" id="UP001597083"/>
    </source>
</evidence>
<evidence type="ECO:0000313" key="3">
    <source>
        <dbReference type="EMBL" id="MFD0857250.1"/>
    </source>
</evidence>
<dbReference type="CDD" id="cd00085">
    <property type="entry name" value="HNHc"/>
    <property type="match status" value="1"/>
</dbReference>
<dbReference type="SMART" id="SM00507">
    <property type="entry name" value="HNHc"/>
    <property type="match status" value="1"/>
</dbReference>
<feature type="region of interest" description="Disordered" evidence="1">
    <location>
        <begin position="275"/>
        <end position="295"/>
    </location>
</feature>
<protein>
    <recommendedName>
        <fullName evidence="2">HNH nuclease domain-containing protein</fullName>
    </recommendedName>
</protein>